<feature type="domain" description="Maltose/galactoside acetyltransferase" evidence="4">
    <location>
        <begin position="6"/>
        <end position="60"/>
    </location>
</feature>
<dbReference type="Proteomes" id="UP000603295">
    <property type="component" value="Unassembled WGS sequence"/>
</dbReference>
<dbReference type="Pfam" id="PF00132">
    <property type="entry name" value="Hexapep"/>
    <property type="match status" value="1"/>
</dbReference>
<organism evidence="5 6">
    <name type="scientific">Limosilactobacillus caviae</name>
    <dbReference type="NCBI Taxonomy" id="1769424"/>
    <lineage>
        <taxon>Bacteria</taxon>
        <taxon>Bacillati</taxon>
        <taxon>Bacillota</taxon>
        <taxon>Bacilli</taxon>
        <taxon>Lactobacillales</taxon>
        <taxon>Lactobacillaceae</taxon>
        <taxon>Limosilactobacillus</taxon>
    </lineage>
</organism>
<keyword evidence="2" id="KW-0808">Transferase</keyword>
<evidence type="ECO:0000256" key="1">
    <source>
        <dbReference type="ARBA" id="ARBA00007274"/>
    </source>
</evidence>
<dbReference type="PANTHER" id="PTHR23416">
    <property type="entry name" value="SIALIC ACID SYNTHASE-RELATED"/>
    <property type="match status" value="1"/>
</dbReference>
<gene>
    <name evidence="5" type="ORF">GCM10011459_13810</name>
</gene>
<dbReference type="EMBL" id="BMDS01000004">
    <property type="protein sequence ID" value="GGI63547.1"/>
    <property type="molecule type" value="Genomic_DNA"/>
</dbReference>
<dbReference type="InterPro" id="IPR051159">
    <property type="entry name" value="Hexapeptide_acetyltransf"/>
</dbReference>
<dbReference type="SMART" id="SM01266">
    <property type="entry name" value="Mac"/>
    <property type="match status" value="1"/>
</dbReference>
<reference evidence="6" key="1">
    <citation type="journal article" date="2019" name="Int. J. Syst. Evol. Microbiol.">
        <title>The Global Catalogue of Microorganisms (GCM) 10K type strain sequencing project: providing services to taxonomists for standard genome sequencing and annotation.</title>
        <authorList>
            <consortium name="The Broad Institute Genomics Platform"/>
            <consortium name="The Broad Institute Genome Sequencing Center for Infectious Disease"/>
            <person name="Wu L."/>
            <person name="Ma J."/>
        </authorList>
    </citation>
    <scope>NUCLEOTIDE SEQUENCE [LARGE SCALE GENOMIC DNA]</scope>
    <source>
        <strain evidence="6">CCM 8609</strain>
    </source>
</reference>
<dbReference type="PROSITE" id="PS00101">
    <property type="entry name" value="HEXAPEP_TRANSFERASES"/>
    <property type="match status" value="1"/>
</dbReference>
<evidence type="ECO:0000256" key="3">
    <source>
        <dbReference type="ARBA" id="ARBA00022737"/>
    </source>
</evidence>
<dbReference type="CDD" id="cd03357">
    <property type="entry name" value="LbH_MAT_GAT"/>
    <property type="match status" value="1"/>
</dbReference>
<accession>A0ABQ2C586</accession>
<dbReference type="InterPro" id="IPR018357">
    <property type="entry name" value="Hexapep_transf_CS"/>
</dbReference>
<dbReference type="RefSeq" id="WP_153709970.1">
    <property type="nucleotide sequence ID" value="NZ_BMDS01000004.1"/>
</dbReference>
<dbReference type="SUPFAM" id="SSF51161">
    <property type="entry name" value="Trimeric LpxA-like enzymes"/>
    <property type="match status" value="1"/>
</dbReference>
<proteinExistence type="inferred from homology"/>
<dbReference type="Pfam" id="PF12464">
    <property type="entry name" value="Mac"/>
    <property type="match status" value="1"/>
</dbReference>
<dbReference type="PANTHER" id="PTHR23416:SF23">
    <property type="entry name" value="ACETYLTRANSFERASE C18B11.09C-RELATED"/>
    <property type="match status" value="1"/>
</dbReference>
<evidence type="ECO:0000256" key="2">
    <source>
        <dbReference type="ARBA" id="ARBA00022679"/>
    </source>
</evidence>
<dbReference type="InterPro" id="IPR011004">
    <property type="entry name" value="Trimer_LpxA-like_sf"/>
</dbReference>
<keyword evidence="3" id="KW-0677">Repeat</keyword>
<sequence length="189" mass="20343">MPKSELQKLIDGEWYKVNDPEVASRKINSAVLCQEFNNIPENEPAKQEAKAREIFGSAGKNLVVHSRLNVDYGTNIHVGDNFLANYNLTVLDIAPVKIGNNVWIGPNTDIYTVNHPLTAKGRQERLGIGKPVTIGNDVWIGGHSTICPGVTIGNGVVVAAGSVVTKDVPDNVVVGGVPAKVIKKIEQED</sequence>
<name>A0ABQ2C586_9LACO</name>
<keyword evidence="6" id="KW-1185">Reference proteome</keyword>
<dbReference type="InterPro" id="IPR001451">
    <property type="entry name" value="Hexapep"/>
</dbReference>
<dbReference type="InterPro" id="IPR024688">
    <property type="entry name" value="Mac_dom"/>
</dbReference>
<dbReference type="Gene3D" id="2.160.10.10">
    <property type="entry name" value="Hexapeptide repeat proteins"/>
    <property type="match status" value="1"/>
</dbReference>
<evidence type="ECO:0000313" key="5">
    <source>
        <dbReference type="EMBL" id="GGI63547.1"/>
    </source>
</evidence>
<protein>
    <submittedName>
        <fullName evidence="5">O-acetyltransferase</fullName>
    </submittedName>
</protein>
<comment type="similarity">
    <text evidence="1">Belongs to the transferase hexapeptide repeat family.</text>
</comment>
<evidence type="ECO:0000259" key="4">
    <source>
        <dbReference type="SMART" id="SM01266"/>
    </source>
</evidence>
<comment type="caution">
    <text evidence="5">The sequence shown here is derived from an EMBL/GenBank/DDBJ whole genome shotgun (WGS) entry which is preliminary data.</text>
</comment>
<evidence type="ECO:0000313" key="6">
    <source>
        <dbReference type="Proteomes" id="UP000603295"/>
    </source>
</evidence>